<dbReference type="GO" id="GO:0009307">
    <property type="term" value="P:DNA restriction-modification system"/>
    <property type="evidence" value="ECO:0007669"/>
    <property type="project" value="UniProtKB-KW"/>
</dbReference>
<protein>
    <recommendedName>
        <fullName evidence="10">Type I restriction enzyme endonuclease subunit</fullName>
        <shortName evidence="10">R protein</shortName>
        <ecNumber evidence="10">3.1.21.3</ecNumber>
    </recommendedName>
</protein>
<evidence type="ECO:0000256" key="10">
    <source>
        <dbReference type="RuleBase" id="RU364115"/>
    </source>
</evidence>
<comment type="similarity">
    <text evidence="2 10">Belongs to the HsdR family.</text>
</comment>
<dbReference type="CDD" id="cd18800">
    <property type="entry name" value="SF2_C_EcoR124I-like"/>
    <property type="match status" value="1"/>
</dbReference>
<dbReference type="SUPFAM" id="SSF52540">
    <property type="entry name" value="P-loop containing nucleoside triphosphate hydrolases"/>
    <property type="match status" value="1"/>
</dbReference>
<evidence type="ECO:0000256" key="8">
    <source>
        <dbReference type="ARBA" id="ARBA00022840"/>
    </source>
</evidence>
<dbReference type="NCBIfam" id="TIGR00348">
    <property type="entry name" value="hsdR"/>
    <property type="match status" value="1"/>
</dbReference>
<sequence length="1071" mass="122760">MRTPSFQEDHISQIPALRFLQSLGYTYLSPEEALAARNGKTGNVLLESILRAQLQRINRIQYKGEAYLYTDANIQTGVNALKEVPLQEGLITANQSVYELLTLGKSLEQTIEGDKKSHTLQYIDWKDWSRNTFHVTEEYKVQRAGSHEHYVPDIVLFVNGIPLVVIECKRPDMKEPLPQAISQHLRNQREDGIRLLYAYSQLLLSLATHAAAYATTATREKFWSKWKEQSGQPGQLEQELASAKNAPLDPEQEQKILQSRSSYTRHMVQNLLAESQLPTEQDHYLYCLCRPERLLDLVFNFIVFDAGIKKVARYQQYFAIKKTMQRIAVLQQGKRTGGVVWHTQGSGKSLTMVMLAQAIALDNNIRNPKIVIVTDRVDLDDQIYGTFNKCQIPVLQARTGKHLVELLGSKSDAVITTIINKFETAVNQVKQPFTSPDIFVLVDEGHRSQHGIFNISMEKALPNACFVAFTGTPLRKKEKNTAKKFGGLIDKYTVDQAVEDEAVVPLLYEGRHALQEVNERPLDAYFTKVSEPLTKYQRADLKKKFSRADQLNVAEQKIYTIAWDISEHYLDVSDGTDWKGQLVCQSKAAAIQYKKYLDEIGKVSAEVLISPPDMREGEESAFEESNDTVKRFWSAKMDEFGGSPRQYEKQLINRYKYDDEPEIIIVVDKLLTGFDAPRNAILYITRSLREHTLLQAIARVNRVHPGKDYGYIIDYYGVLKELDEALRTYSSYQDFDAEDLAFTMINVLEEAQKLPQAHSELWDLFKTVDNRYDEPAYEEVLRDEARRAQFYDKLSQFARLLKMALSSVEWHTQTPEKEVNRYKFDLGFFSKLRASVRQRFADTIDFKSYEQQIQKLIDKHVTSHEVKPITELVNIFDKDEFEEEVEKIVGKAAKADTIAHRTAKHINERMDEDPVFYKRFSELLKETIKAYEERRISEAEYLKRSQEIEEAVLNRTGDDIPAPLQGREVAQAFYGIAFESIKEKMEAPEVARSVAVDAGLGIDNLVQSIVLDNGMPKVDWKNKTNLIGQLEIAIGDFLMDQIRDKHGLKLTFGEIDDIAAKSIEVAKLRYQ</sequence>
<keyword evidence="8 10" id="KW-0067">ATP-binding</keyword>
<evidence type="ECO:0000256" key="1">
    <source>
        <dbReference type="ARBA" id="ARBA00000851"/>
    </source>
</evidence>
<feature type="domain" description="Helicase ATP-binding" evidence="11">
    <location>
        <begin position="329"/>
        <end position="491"/>
    </location>
</feature>
<dbReference type="InterPro" id="IPR021810">
    <property type="entry name" value="T1RH-like_C"/>
</dbReference>
<dbReference type="PANTHER" id="PTHR30195">
    <property type="entry name" value="TYPE I SITE-SPECIFIC DEOXYRIBONUCLEASE PROTEIN SUBUNIT M AND R"/>
    <property type="match status" value="1"/>
</dbReference>
<evidence type="ECO:0000256" key="4">
    <source>
        <dbReference type="ARBA" id="ARBA00022741"/>
    </source>
</evidence>
<dbReference type="GO" id="GO:0009035">
    <property type="term" value="F:type I site-specific deoxyribonuclease activity"/>
    <property type="evidence" value="ECO:0007669"/>
    <property type="project" value="UniProtKB-EC"/>
</dbReference>
<evidence type="ECO:0000256" key="9">
    <source>
        <dbReference type="ARBA" id="ARBA00023125"/>
    </source>
</evidence>
<dbReference type="AlphaFoldDB" id="A0A098S507"/>
<dbReference type="InterPro" id="IPR004473">
    <property type="entry name" value="Restrct_endonuc_typeI_HsdR"/>
</dbReference>
<evidence type="ECO:0000256" key="7">
    <source>
        <dbReference type="ARBA" id="ARBA00022801"/>
    </source>
</evidence>
<keyword evidence="13" id="KW-1185">Reference proteome</keyword>
<dbReference type="Pfam" id="PF11867">
    <property type="entry name" value="T1RH-like_C"/>
    <property type="match status" value="1"/>
</dbReference>
<dbReference type="PROSITE" id="PS51192">
    <property type="entry name" value="HELICASE_ATP_BIND_1"/>
    <property type="match status" value="1"/>
</dbReference>
<dbReference type="InterPro" id="IPR040980">
    <property type="entry name" value="SWI2_SNF2"/>
</dbReference>
<dbReference type="InterPro" id="IPR027417">
    <property type="entry name" value="P-loop_NTPase"/>
</dbReference>
<dbReference type="InterPro" id="IPR007409">
    <property type="entry name" value="Restrct_endonuc_type1_HsdR_N"/>
</dbReference>
<dbReference type="InterPro" id="IPR051268">
    <property type="entry name" value="Type-I_R_enzyme_R_subunit"/>
</dbReference>
<dbReference type="OrthoDB" id="9758243at2"/>
<dbReference type="Gene3D" id="3.90.1570.50">
    <property type="match status" value="1"/>
</dbReference>
<comment type="caution">
    <text evidence="12">The sequence shown here is derived from an EMBL/GenBank/DDBJ whole genome shotgun (WGS) entry which is preliminary data.</text>
</comment>
<evidence type="ECO:0000256" key="6">
    <source>
        <dbReference type="ARBA" id="ARBA00022759"/>
    </source>
</evidence>
<dbReference type="GO" id="GO:0005524">
    <property type="term" value="F:ATP binding"/>
    <property type="evidence" value="ECO:0007669"/>
    <property type="project" value="UniProtKB-KW"/>
</dbReference>
<reference evidence="12 13" key="1">
    <citation type="journal article" date="2014" name="Int. J. Syst. Evol. Microbiol.">
        <title>Phaeodactylibacter xiamenensis gen. nov., sp. nov., a member of the family Saprospiraceae isolated from the marine alga Phaeodactylum tricornutum.</title>
        <authorList>
            <person name="Chen Z.Jr."/>
            <person name="Lei X."/>
            <person name="Lai Q."/>
            <person name="Li Y."/>
            <person name="Zhang B."/>
            <person name="Zhang J."/>
            <person name="Zhang H."/>
            <person name="Yang L."/>
            <person name="Zheng W."/>
            <person name="Tian Y."/>
            <person name="Yu Z."/>
            <person name="Xu H.Jr."/>
            <person name="Zheng T."/>
        </authorList>
    </citation>
    <scope>NUCLEOTIDE SEQUENCE [LARGE SCALE GENOMIC DNA]</scope>
    <source>
        <strain evidence="12 13">KD52</strain>
    </source>
</reference>
<evidence type="ECO:0000256" key="5">
    <source>
        <dbReference type="ARBA" id="ARBA00022747"/>
    </source>
</evidence>
<dbReference type="CDD" id="cd22332">
    <property type="entry name" value="HsdR_N"/>
    <property type="match status" value="1"/>
</dbReference>
<keyword evidence="7 10" id="KW-0378">Hydrolase</keyword>
<dbReference type="Pfam" id="PF04313">
    <property type="entry name" value="HSDR_N"/>
    <property type="match status" value="1"/>
</dbReference>
<dbReference type="REBASE" id="100119">
    <property type="entry name" value="PxiKD52ORF17520P"/>
</dbReference>
<evidence type="ECO:0000256" key="3">
    <source>
        <dbReference type="ARBA" id="ARBA00022722"/>
    </source>
</evidence>
<dbReference type="Pfam" id="PF18766">
    <property type="entry name" value="SWI2_SNF2"/>
    <property type="match status" value="1"/>
</dbReference>
<dbReference type="InterPro" id="IPR055180">
    <property type="entry name" value="HsdR_RecA-like_helicase_dom_2"/>
</dbReference>
<dbReference type="RefSeq" id="WP_044223353.1">
    <property type="nucleotide sequence ID" value="NZ_JBKAGJ010000009.1"/>
</dbReference>
<proteinExistence type="inferred from homology"/>
<comment type="catalytic activity">
    <reaction evidence="1 10">
        <text>Endonucleolytic cleavage of DNA to give random double-stranded fragments with terminal 5'-phosphates, ATP is simultaneously hydrolyzed.</text>
        <dbReference type="EC" id="3.1.21.3"/>
    </reaction>
</comment>
<accession>A0A098S507</accession>
<keyword evidence="5 10" id="KW-0680">Restriction system</keyword>
<dbReference type="InterPro" id="IPR014001">
    <property type="entry name" value="Helicase_ATP-bd"/>
</dbReference>
<keyword evidence="9 10" id="KW-0238">DNA-binding</keyword>
<dbReference type="PANTHER" id="PTHR30195:SF15">
    <property type="entry name" value="TYPE I RESTRICTION ENZYME HINDI ENDONUCLEASE SUBUNIT"/>
    <property type="match status" value="1"/>
</dbReference>
<dbReference type="SMART" id="SM00487">
    <property type="entry name" value="DEXDc"/>
    <property type="match status" value="1"/>
</dbReference>
<dbReference type="STRING" id="1524460.IX84_17480"/>
<evidence type="ECO:0000259" key="11">
    <source>
        <dbReference type="PROSITE" id="PS51192"/>
    </source>
</evidence>
<organism evidence="12 13">
    <name type="scientific">Phaeodactylibacter xiamenensis</name>
    <dbReference type="NCBI Taxonomy" id="1524460"/>
    <lineage>
        <taxon>Bacteria</taxon>
        <taxon>Pseudomonadati</taxon>
        <taxon>Bacteroidota</taxon>
        <taxon>Saprospiria</taxon>
        <taxon>Saprospirales</taxon>
        <taxon>Haliscomenobacteraceae</taxon>
        <taxon>Phaeodactylibacter</taxon>
    </lineage>
</organism>
<dbReference type="GO" id="GO:0003677">
    <property type="term" value="F:DNA binding"/>
    <property type="evidence" value="ECO:0007669"/>
    <property type="project" value="UniProtKB-KW"/>
</dbReference>
<gene>
    <name evidence="12" type="ORF">IX84_17480</name>
</gene>
<dbReference type="Pfam" id="PF22679">
    <property type="entry name" value="T1R_D3-like"/>
    <property type="match status" value="1"/>
</dbReference>
<dbReference type="EC" id="3.1.21.3" evidence="10"/>
<dbReference type="Proteomes" id="UP000029736">
    <property type="component" value="Unassembled WGS sequence"/>
</dbReference>
<evidence type="ECO:0000313" key="12">
    <source>
        <dbReference type="EMBL" id="KGE86858.1"/>
    </source>
</evidence>
<evidence type="ECO:0000256" key="2">
    <source>
        <dbReference type="ARBA" id="ARBA00008598"/>
    </source>
</evidence>
<comment type="subunit">
    <text evidence="10">The type I restriction/modification system is composed of three polypeptides R, M and S.</text>
</comment>
<comment type="function">
    <text evidence="10">Subunit R is required for both nuclease and ATPase activities, but not for modification.</text>
</comment>
<evidence type="ECO:0000313" key="13">
    <source>
        <dbReference type="Proteomes" id="UP000029736"/>
    </source>
</evidence>
<keyword evidence="3" id="KW-0540">Nuclease</keyword>
<dbReference type="CDD" id="cd18030">
    <property type="entry name" value="DEXHc_RE_I_HsdR"/>
    <property type="match status" value="1"/>
</dbReference>
<name>A0A098S507_9BACT</name>
<keyword evidence="4 10" id="KW-0547">Nucleotide-binding</keyword>
<dbReference type="EMBL" id="JPOS01000039">
    <property type="protein sequence ID" value="KGE86858.1"/>
    <property type="molecule type" value="Genomic_DNA"/>
</dbReference>
<dbReference type="Gene3D" id="3.40.50.300">
    <property type="entry name" value="P-loop containing nucleotide triphosphate hydrolases"/>
    <property type="match status" value="2"/>
</dbReference>
<keyword evidence="6 12" id="KW-0255">Endonuclease</keyword>